<sequence>MGAAPDAWDSDFRVPGDVKEDDGLEEGVEESSDATDARGGDREPEDAVPAAGGDETGKPELPKARTRLEERSSQQETSAFRHVPGGTWLNKVRSLFQGQTSLLKTGNRGEESGTGGGSG</sequence>
<comment type="caution">
    <text evidence="2">The sequence shown here is derived from an EMBL/GenBank/DDBJ whole genome shotgun (WGS) entry which is preliminary data.</text>
</comment>
<evidence type="ECO:0000313" key="3">
    <source>
        <dbReference type="Proteomes" id="UP001066276"/>
    </source>
</evidence>
<name>A0AAV7QQ22_PLEWA</name>
<evidence type="ECO:0000256" key="1">
    <source>
        <dbReference type="SAM" id="MobiDB-lite"/>
    </source>
</evidence>
<dbReference type="Proteomes" id="UP001066276">
    <property type="component" value="Chromosome 6"/>
</dbReference>
<dbReference type="EMBL" id="JANPWB010000010">
    <property type="protein sequence ID" value="KAJ1142591.1"/>
    <property type="molecule type" value="Genomic_DNA"/>
</dbReference>
<reference evidence="2" key="1">
    <citation type="journal article" date="2022" name="bioRxiv">
        <title>Sequencing and chromosome-scale assembly of the giantPleurodeles waltlgenome.</title>
        <authorList>
            <person name="Brown T."/>
            <person name="Elewa A."/>
            <person name="Iarovenko S."/>
            <person name="Subramanian E."/>
            <person name="Araus A.J."/>
            <person name="Petzold A."/>
            <person name="Susuki M."/>
            <person name="Suzuki K.-i.T."/>
            <person name="Hayashi T."/>
            <person name="Toyoda A."/>
            <person name="Oliveira C."/>
            <person name="Osipova E."/>
            <person name="Leigh N.D."/>
            <person name="Simon A."/>
            <person name="Yun M.H."/>
        </authorList>
    </citation>
    <scope>NUCLEOTIDE SEQUENCE</scope>
    <source>
        <strain evidence="2">20211129_DDA</strain>
        <tissue evidence="2">Liver</tissue>
    </source>
</reference>
<feature type="compositionally biased region" description="Acidic residues" evidence="1">
    <location>
        <begin position="19"/>
        <end position="33"/>
    </location>
</feature>
<gene>
    <name evidence="2" type="ORF">NDU88_008905</name>
</gene>
<feature type="compositionally biased region" description="Basic and acidic residues" evidence="1">
    <location>
        <begin position="55"/>
        <end position="73"/>
    </location>
</feature>
<proteinExistence type="predicted"/>
<feature type="region of interest" description="Disordered" evidence="1">
    <location>
        <begin position="100"/>
        <end position="119"/>
    </location>
</feature>
<keyword evidence="3" id="KW-1185">Reference proteome</keyword>
<evidence type="ECO:0000313" key="2">
    <source>
        <dbReference type="EMBL" id="KAJ1142591.1"/>
    </source>
</evidence>
<accession>A0AAV7QQ22</accession>
<protein>
    <submittedName>
        <fullName evidence="2">Uncharacterized protein</fullName>
    </submittedName>
</protein>
<organism evidence="2 3">
    <name type="scientific">Pleurodeles waltl</name>
    <name type="common">Iberian ribbed newt</name>
    <dbReference type="NCBI Taxonomy" id="8319"/>
    <lineage>
        <taxon>Eukaryota</taxon>
        <taxon>Metazoa</taxon>
        <taxon>Chordata</taxon>
        <taxon>Craniata</taxon>
        <taxon>Vertebrata</taxon>
        <taxon>Euteleostomi</taxon>
        <taxon>Amphibia</taxon>
        <taxon>Batrachia</taxon>
        <taxon>Caudata</taxon>
        <taxon>Salamandroidea</taxon>
        <taxon>Salamandridae</taxon>
        <taxon>Pleurodelinae</taxon>
        <taxon>Pleurodeles</taxon>
    </lineage>
</organism>
<feature type="region of interest" description="Disordered" evidence="1">
    <location>
        <begin position="1"/>
        <end position="87"/>
    </location>
</feature>
<dbReference type="AlphaFoldDB" id="A0AAV7QQ22"/>